<dbReference type="EMBL" id="CP135076">
    <property type="protein sequence ID" value="WNO54081.1"/>
    <property type="molecule type" value="Genomic_DNA"/>
</dbReference>
<evidence type="ECO:0000313" key="5">
    <source>
        <dbReference type="Proteomes" id="UP001302249"/>
    </source>
</evidence>
<keyword evidence="2" id="KW-0274">FAD</keyword>
<dbReference type="Proteomes" id="UP001302249">
    <property type="component" value="Chromosome"/>
</dbReference>
<dbReference type="InterPro" id="IPR016166">
    <property type="entry name" value="FAD-bd_PCMH"/>
</dbReference>
<dbReference type="Gene3D" id="3.30.465.10">
    <property type="match status" value="1"/>
</dbReference>
<evidence type="ECO:0000313" key="4">
    <source>
        <dbReference type="EMBL" id="WNO54081.1"/>
    </source>
</evidence>
<dbReference type="InterPro" id="IPR036318">
    <property type="entry name" value="FAD-bd_PCMH-like_sf"/>
</dbReference>
<dbReference type="InterPro" id="IPR016164">
    <property type="entry name" value="FAD-linked_Oxase-like_C"/>
</dbReference>
<keyword evidence="5" id="KW-1185">Reference proteome</keyword>
<keyword evidence="4" id="KW-0560">Oxidoreductase</keyword>
<protein>
    <submittedName>
        <fullName evidence="4">Glycolate oxidase subunit GlcE</fullName>
        <ecNumber evidence="4">1.1.99.14</ecNumber>
    </submittedName>
</protein>
<dbReference type="InterPro" id="IPR016169">
    <property type="entry name" value="FAD-bd_PCMH_sub2"/>
</dbReference>
<sequence>MIRPENSEALTIAIREHVEARRTIAVRGGGSTGWRGDADVHADLSAHRGVLDYDPEELVLTVRAGTPLSEVEALLAERRQMLAFDPVDAGLVRDGRAAGATVGGVVATGNAGPRRVTAGATRDHLLGFTAVSGRGEAFKAGGRVVKNVTGFDLPKLFTGSRGTLGVFDTLTLRVLPAPRFEASMVVKASCMEAEPVMHRAMRHPAGISCAAWQAGRLLLRLEGFRPSVDARFDAVATMIGADRVERIEAEESAGLWRGVAQVALLRKTPTLWRTSLPATAGVAFAARMMAEGFAALIDWGGARVWLGGEHAAATMVYRLAAEMGGHARLVRGVSDTPAPLPDTVTRTTSERIRDAFDPHRLLNPGLDPWNH</sequence>
<accession>A0ABZ0B9J3</accession>
<evidence type="ECO:0000259" key="3">
    <source>
        <dbReference type="PROSITE" id="PS51387"/>
    </source>
</evidence>
<dbReference type="PROSITE" id="PS51387">
    <property type="entry name" value="FAD_PCMH"/>
    <property type="match status" value="1"/>
</dbReference>
<organism evidence="4 5">
    <name type="scientific">Stakelama saccharophila</name>
    <dbReference type="NCBI Taxonomy" id="3075605"/>
    <lineage>
        <taxon>Bacteria</taxon>
        <taxon>Pseudomonadati</taxon>
        <taxon>Pseudomonadota</taxon>
        <taxon>Alphaproteobacteria</taxon>
        <taxon>Sphingomonadales</taxon>
        <taxon>Sphingomonadaceae</taxon>
        <taxon>Stakelama</taxon>
    </lineage>
</organism>
<dbReference type="NCBIfam" id="NF008439">
    <property type="entry name" value="PRK11282.1"/>
    <property type="match status" value="1"/>
</dbReference>
<dbReference type="PANTHER" id="PTHR11748:SF103">
    <property type="entry name" value="GLYCOLATE OXIDASE SUBUNIT GLCE"/>
    <property type="match status" value="1"/>
</dbReference>
<dbReference type="PANTHER" id="PTHR11748">
    <property type="entry name" value="D-LACTATE DEHYDROGENASE"/>
    <property type="match status" value="1"/>
</dbReference>
<dbReference type="GO" id="GO:0019154">
    <property type="term" value="F:glycolate dehydrogenase activity"/>
    <property type="evidence" value="ECO:0007669"/>
    <property type="project" value="UniProtKB-EC"/>
</dbReference>
<reference evidence="4 5" key="1">
    <citation type="submission" date="2023-09" db="EMBL/GenBank/DDBJ databases">
        <authorList>
            <person name="Rey-Velasco X."/>
        </authorList>
    </citation>
    <scope>NUCLEOTIDE SEQUENCE [LARGE SCALE GENOMIC DNA]</scope>
    <source>
        <strain evidence="4 5">W311</strain>
    </source>
</reference>
<feature type="domain" description="FAD-binding PCMH-type" evidence="3">
    <location>
        <begin position="1"/>
        <end position="177"/>
    </location>
</feature>
<keyword evidence="1" id="KW-0285">Flavoprotein</keyword>
<dbReference type="SUPFAM" id="SSF55103">
    <property type="entry name" value="FAD-linked oxidases, C-terminal domain"/>
    <property type="match status" value="1"/>
</dbReference>
<dbReference type="InterPro" id="IPR006094">
    <property type="entry name" value="Oxid_FAD_bind_N"/>
</dbReference>
<gene>
    <name evidence="4" type="primary">glcE</name>
    <name evidence="4" type="ORF">RPR59_02140</name>
</gene>
<proteinExistence type="predicted"/>
<name>A0ABZ0B9J3_9SPHN</name>
<evidence type="ECO:0000256" key="2">
    <source>
        <dbReference type="ARBA" id="ARBA00022827"/>
    </source>
</evidence>
<dbReference type="RefSeq" id="WP_313916195.1">
    <property type="nucleotide sequence ID" value="NZ_CP135076.1"/>
</dbReference>
<evidence type="ECO:0000256" key="1">
    <source>
        <dbReference type="ARBA" id="ARBA00022630"/>
    </source>
</evidence>
<dbReference type="EC" id="1.1.99.14" evidence="4"/>
<dbReference type="SUPFAM" id="SSF56176">
    <property type="entry name" value="FAD-binding/transporter-associated domain-like"/>
    <property type="match status" value="1"/>
</dbReference>
<dbReference type="Pfam" id="PF01565">
    <property type="entry name" value="FAD_binding_4"/>
    <property type="match status" value="1"/>
</dbReference>